<comment type="caution">
    <text evidence="10">The sequence shown here is derived from an EMBL/GenBank/DDBJ whole genome shotgun (WGS) entry which is preliminary data.</text>
</comment>
<dbReference type="PRINTS" id="PR00690">
    <property type="entry name" value="ADHESNFAMILY"/>
</dbReference>
<name>A0A0C1KG83_STRCV</name>
<evidence type="ECO:0000256" key="9">
    <source>
        <dbReference type="SAM" id="SignalP"/>
    </source>
</evidence>
<keyword evidence="3 9" id="KW-0732">Signal</keyword>
<sequence>MKKIGLLVASLLSLFLVACSNQKSANGKLNVVTTFYPVYEFTKQVTGDTANVKLLIGAGTEPHEYEPSAKAVATIQDADTFVYENENMETWVPKLLKTLKKGKVNVVKATGKMLLLPGTEEEGDHDHGKEGHHHEYDPHVWLSPKRAIKMVENIRDSLSKRYPDKKATFQKNAAAYIKKLETLDKEYTTGLANAKQKSFVTQHAAFRYLALDYGLKQVPISGLSPDSEPSAARLAELTKYIKKNNIKYIYFEENASQALASTLAKETGVKLDVLNPLESLTEKQTKDGADYISIMQSNLKALKKTTDQAGTEISAEKEKNTKTVQNGYFEDSAVKDRTLSDYAGQWQSVYPYLQDGTLDQVFDYKAKLSGKMTAAEYKAYYEKGYKTDVSHINITDKTMEFVVNGQKKKFTYKYVGKHTLTYSKGNRGVRFMFETTDKDAGKYKYVQFSDHNIAPTKAAHFHIFYGGESQEALFNELENWPTYYPTKLSGQEIAQEMLAH</sequence>
<evidence type="ECO:0000313" key="10">
    <source>
        <dbReference type="EMBL" id="KIC77912.1"/>
    </source>
</evidence>
<dbReference type="GO" id="GO:0006829">
    <property type="term" value="P:zinc ion transport"/>
    <property type="evidence" value="ECO:0007669"/>
    <property type="project" value="UniProtKB-KW"/>
</dbReference>
<reference evidence="10 11" key="1">
    <citation type="submission" date="2014-12" db="EMBL/GenBank/DDBJ databases">
        <title>Partial genome sequence of Streptococcus constellatus KCOM 1650 (= ChDC B144).</title>
        <authorList>
            <person name="Kook J.-K."/>
            <person name="Park S.-N."/>
            <person name="Lim Y.K."/>
            <person name="Jo E."/>
        </authorList>
    </citation>
    <scope>NUCLEOTIDE SEQUENCE [LARGE SCALE GENOMIC DNA]</scope>
    <source>
        <strain evidence="10 11">KCOM 1650</strain>
    </source>
</reference>
<feature type="compositionally biased region" description="Basic and acidic residues" evidence="8">
    <location>
        <begin position="124"/>
        <end position="137"/>
    </location>
</feature>
<dbReference type="OrthoDB" id="9810636at2"/>
<evidence type="ECO:0000256" key="8">
    <source>
        <dbReference type="SAM" id="MobiDB-lite"/>
    </source>
</evidence>
<proteinExistence type="inferred from homology"/>
<keyword evidence="2 7" id="KW-0813">Transport</keyword>
<dbReference type="InterPro" id="IPR006129">
    <property type="entry name" value="AdhesinB"/>
</dbReference>
<keyword evidence="4" id="KW-0862">Zinc</keyword>
<dbReference type="PANTHER" id="PTHR42953:SF3">
    <property type="entry name" value="HIGH-AFFINITY ZINC UPTAKE SYSTEM PROTEIN ZNUA"/>
    <property type="match status" value="1"/>
</dbReference>
<dbReference type="Pfam" id="PF09223">
    <property type="entry name" value="ZinT"/>
    <property type="match status" value="1"/>
</dbReference>
<organism evidence="10 11">
    <name type="scientific">Streptococcus constellatus</name>
    <dbReference type="NCBI Taxonomy" id="76860"/>
    <lineage>
        <taxon>Bacteria</taxon>
        <taxon>Bacillati</taxon>
        <taxon>Bacillota</taxon>
        <taxon>Bacilli</taxon>
        <taxon>Lactobacillales</taxon>
        <taxon>Streptococcaceae</taxon>
        <taxon>Streptococcus</taxon>
        <taxon>Streptococcus anginosus group</taxon>
    </lineage>
</organism>
<dbReference type="AlphaFoldDB" id="A0A0C1KG83"/>
<keyword evidence="6" id="KW-0406">Ion transport</keyword>
<dbReference type="GO" id="GO:0007155">
    <property type="term" value="P:cell adhesion"/>
    <property type="evidence" value="ECO:0007669"/>
    <property type="project" value="InterPro"/>
</dbReference>
<dbReference type="Gene3D" id="3.40.50.1980">
    <property type="entry name" value="Nitrogenase molybdenum iron protein domain"/>
    <property type="match status" value="2"/>
</dbReference>
<dbReference type="InterPro" id="IPR006127">
    <property type="entry name" value="ZnuA-like"/>
</dbReference>
<feature type="chain" id="PRO_5043691278" evidence="9">
    <location>
        <begin position="26"/>
        <end position="500"/>
    </location>
</feature>
<evidence type="ECO:0000256" key="5">
    <source>
        <dbReference type="ARBA" id="ARBA00022906"/>
    </source>
</evidence>
<evidence type="ECO:0000256" key="6">
    <source>
        <dbReference type="ARBA" id="ARBA00023065"/>
    </source>
</evidence>
<feature type="signal peptide" evidence="9">
    <location>
        <begin position="1"/>
        <end position="25"/>
    </location>
</feature>
<dbReference type="SUPFAM" id="SSF53807">
    <property type="entry name" value="Helical backbone' metal receptor"/>
    <property type="match status" value="1"/>
</dbReference>
<dbReference type="GO" id="GO:0008270">
    <property type="term" value="F:zinc ion binding"/>
    <property type="evidence" value="ECO:0007669"/>
    <property type="project" value="InterPro"/>
</dbReference>
<dbReference type="PANTHER" id="PTHR42953">
    <property type="entry name" value="HIGH-AFFINITY ZINC UPTAKE SYSTEM PROTEIN ZNUA-RELATED"/>
    <property type="match status" value="1"/>
</dbReference>
<dbReference type="Pfam" id="PF01297">
    <property type="entry name" value="ZnuA"/>
    <property type="match status" value="1"/>
</dbReference>
<evidence type="ECO:0000256" key="4">
    <source>
        <dbReference type="ARBA" id="ARBA00022833"/>
    </source>
</evidence>
<keyword evidence="5" id="KW-0864">Zinc transport</keyword>
<comment type="similarity">
    <text evidence="1 7">Belongs to the bacterial solute-binding protein 9 family.</text>
</comment>
<dbReference type="RefSeq" id="WP_006269706.1">
    <property type="nucleotide sequence ID" value="NZ_CP068213.1"/>
</dbReference>
<dbReference type="EMBL" id="JWIY01000002">
    <property type="protein sequence ID" value="KIC77912.1"/>
    <property type="molecule type" value="Genomic_DNA"/>
</dbReference>
<evidence type="ECO:0000256" key="1">
    <source>
        <dbReference type="ARBA" id="ARBA00011028"/>
    </source>
</evidence>
<dbReference type="InterPro" id="IPR012674">
    <property type="entry name" value="Calycin"/>
</dbReference>
<dbReference type="PROSITE" id="PS51257">
    <property type="entry name" value="PROKAR_LIPOPROTEIN"/>
    <property type="match status" value="1"/>
</dbReference>
<evidence type="ECO:0000313" key="11">
    <source>
        <dbReference type="Proteomes" id="UP000031339"/>
    </source>
</evidence>
<dbReference type="GeneID" id="93848116"/>
<feature type="region of interest" description="Disordered" evidence="8">
    <location>
        <begin position="118"/>
        <end position="137"/>
    </location>
</feature>
<dbReference type="InterPro" id="IPR015304">
    <property type="entry name" value="ZinT_dom"/>
</dbReference>
<evidence type="ECO:0000256" key="2">
    <source>
        <dbReference type="ARBA" id="ARBA00022448"/>
    </source>
</evidence>
<dbReference type="eggNOG" id="COG0803">
    <property type="taxonomic scope" value="Bacteria"/>
</dbReference>
<dbReference type="PRINTS" id="PR00691">
    <property type="entry name" value="ADHESINB"/>
</dbReference>
<dbReference type="SUPFAM" id="SSF50814">
    <property type="entry name" value="Lipocalins"/>
    <property type="match status" value="1"/>
</dbReference>
<dbReference type="eggNOG" id="COG3443">
    <property type="taxonomic scope" value="Bacteria"/>
</dbReference>
<dbReference type="InterPro" id="IPR006128">
    <property type="entry name" value="Lipoprotein_PsaA-like"/>
</dbReference>
<accession>A0A0C1KG83</accession>
<dbReference type="Gene3D" id="2.40.128.20">
    <property type="match status" value="1"/>
</dbReference>
<dbReference type="CDD" id="cd01017">
    <property type="entry name" value="AdcA"/>
    <property type="match status" value="1"/>
</dbReference>
<evidence type="ECO:0000256" key="3">
    <source>
        <dbReference type="ARBA" id="ARBA00022729"/>
    </source>
</evidence>
<evidence type="ECO:0000256" key="7">
    <source>
        <dbReference type="RuleBase" id="RU003512"/>
    </source>
</evidence>
<dbReference type="InterPro" id="IPR050492">
    <property type="entry name" value="Bact_metal-bind_prot9"/>
</dbReference>
<protein>
    <submittedName>
        <fullName evidence="10">Zinc-binding protein</fullName>
    </submittedName>
</protein>
<dbReference type="Proteomes" id="UP000031339">
    <property type="component" value="Unassembled WGS sequence"/>
</dbReference>
<dbReference type="STRING" id="862969.SCI_0140"/>
<gene>
    <name evidence="10" type="ORF">RN79_06885</name>
</gene>